<dbReference type="GO" id="GO:2000058">
    <property type="term" value="P:regulation of ubiquitin-dependent protein catabolic process"/>
    <property type="evidence" value="ECO:0007669"/>
    <property type="project" value="TreeGrafter"/>
</dbReference>
<name>A0A9Q0MVB3_9DIPT</name>
<gene>
    <name evidence="3" type="primary">NUB1</name>
    <name evidence="3" type="ORF">Bhyg_10907</name>
</gene>
<dbReference type="PANTHER" id="PTHR12948">
    <property type="entry name" value="NEDD8 ULTIMATE BUSTER-1 BS4 PROTEIN"/>
    <property type="match status" value="1"/>
</dbReference>
<dbReference type="SUPFAM" id="SSF46934">
    <property type="entry name" value="UBA-like"/>
    <property type="match status" value="2"/>
</dbReference>
<dbReference type="OrthoDB" id="434245at2759"/>
<dbReference type="Gene3D" id="3.10.20.90">
    <property type="entry name" value="Phosphatidylinositol 3-kinase Catalytic Subunit, Chain A, domain 1"/>
    <property type="match status" value="1"/>
</dbReference>
<feature type="domain" description="UBA" evidence="1">
    <location>
        <begin position="393"/>
        <end position="438"/>
    </location>
</feature>
<dbReference type="InterPro" id="IPR009060">
    <property type="entry name" value="UBA-like_sf"/>
</dbReference>
<evidence type="ECO:0000313" key="4">
    <source>
        <dbReference type="Proteomes" id="UP001151699"/>
    </source>
</evidence>
<dbReference type="Pfam" id="PF00627">
    <property type="entry name" value="UBA"/>
    <property type="match status" value="2"/>
</dbReference>
<dbReference type="SMART" id="SM00165">
    <property type="entry name" value="UBA"/>
    <property type="match status" value="2"/>
</dbReference>
<comment type="caution">
    <text evidence="3">The sequence shown here is derived from an EMBL/GenBank/DDBJ whole genome shotgun (WGS) entry which is preliminary data.</text>
</comment>
<dbReference type="PROSITE" id="PS50030">
    <property type="entry name" value="UBA"/>
    <property type="match status" value="2"/>
</dbReference>
<dbReference type="Gene3D" id="1.10.8.10">
    <property type="entry name" value="DNA helicase RuvA subunit, C-terminal domain"/>
    <property type="match status" value="2"/>
</dbReference>
<dbReference type="Pfam" id="PF18037">
    <property type="entry name" value="Ubiquitin_5"/>
    <property type="match status" value="1"/>
</dbReference>
<dbReference type="InterPro" id="IPR029071">
    <property type="entry name" value="Ubiquitin-like_domsf"/>
</dbReference>
<dbReference type="EMBL" id="WJQU01000003">
    <property type="protein sequence ID" value="KAJ6638174.1"/>
    <property type="molecule type" value="Genomic_DNA"/>
</dbReference>
<evidence type="ECO:0000259" key="2">
    <source>
        <dbReference type="PROSITE" id="PS50053"/>
    </source>
</evidence>
<dbReference type="AlphaFoldDB" id="A0A9Q0MVB3"/>
<dbReference type="InterPro" id="IPR039749">
    <property type="entry name" value="NUB1"/>
</dbReference>
<evidence type="ECO:0000313" key="3">
    <source>
        <dbReference type="EMBL" id="KAJ6638174.1"/>
    </source>
</evidence>
<evidence type="ECO:0000259" key="1">
    <source>
        <dbReference type="PROSITE" id="PS50030"/>
    </source>
</evidence>
<protein>
    <submittedName>
        <fullName evidence="3">NEDD8 ultimate buster 1</fullName>
    </submittedName>
</protein>
<organism evidence="3 4">
    <name type="scientific">Pseudolycoriella hygida</name>
    <dbReference type="NCBI Taxonomy" id="35572"/>
    <lineage>
        <taxon>Eukaryota</taxon>
        <taxon>Metazoa</taxon>
        <taxon>Ecdysozoa</taxon>
        <taxon>Arthropoda</taxon>
        <taxon>Hexapoda</taxon>
        <taxon>Insecta</taxon>
        <taxon>Pterygota</taxon>
        <taxon>Neoptera</taxon>
        <taxon>Endopterygota</taxon>
        <taxon>Diptera</taxon>
        <taxon>Nematocera</taxon>
        <taxon>Sciaroidea</taxon>
        <taxon>Sciaridae</taxon>
        <taxon>Pseudolycoriella</taxon>
    </lineage>
</organism>
<proteinExistence type="predicted"/>
<dbReference type="CDD" id="cd17062">
    <property type="entry name" value="Ubl_NUB1"/>
    <property type="match status" value="1"/>
</dbReference>
<dbReference type="PANTHER" id="PTHR12948:SF3">
    <property type="entry name" value="NEDD8 ULTIMATE BUSTER 1"/>
    <property type="match status" value="1"/>
</dbReference>
<dbReference type="InterPro" id="IPR041207">
    <property type="entry name" value="NUB1_ubiquitin-like_dom"/>
</dbReference>
<dbReference type="PROSITE" id="PS50053">
    <property type="entry name" value="UBIQUITIN_2"/>
    <property type="match status" value="1"/>
</dbReference>
<dbReference type="Proteomes" id="UP001151699">
    <property type="component" value="Chromosome X"/>
</dbReference>
<dbReference type="InterPro" id="IPR000626">
    <property type="entry name" value="Ubiquitin-like_dom"/>
</dbReference>
<accession>A0A9Q0MVB3</accession>
<feature type="domain" description="UBA" evidence="1">
    <location>
        <begin position="451"/>
        <end position="491"/>
    </location>
</feature>
<reference evidence="3" key="1">
    <citation type="submission" date="2022-07" db="EMBL/GenBank/DDBJ databases">
        <authorList>
            <person name="Trinca V."/>
            <person name="Uliana J.V.C."/>
            <person name="Torres T.T."/>
            <person name="Ward R.J."/>
            <person name="Monesi N."/>
        </authorList>
    </citation>
    <scope>NUCLEOTIDE SEQUENCE</scope>
    <source>
        <strain evidence="3">HSMRA1968</strain>
        <tissue evidence="3">Whole embryos</tissue>
    </source>
</reference>
<dbReference type="InterPro" id="IPR015940">
    <property type="entry name" value="UBA"/>
</dbReference>
<dbReference type="SUPFAM" id="SSF54236">
    <property type="entry name" value="Ubiquitin-like"/>
    <property type="match status" value="1"/>
</dbReference>
<feature type="domain" description="Ubiquitin-like" evidence="2">
    <location>
        <begin position="87"/>
        <end position="166"/>
    </location>
</feature>
<keyword evidence="4" id="KW-1185">Reference proteome</keyword>
<sequence length="579" mass="64859">MSGILRIDNVLMQVKGKLQENRVKLWLSPYYEDGIGAVDDEIERLSISMAQELNVPVDYCKAALSELQNNALDKLRAQAEFAETGLATIKVRAPNQVGGTRLITINVKLTEIGSTLQELVAKELGTCPLSVKLISAGKVINSHQVLSEQNIKNNQQIMALTLKSSENLAEDAAYNKVQKAREDAQLLINQNEKFMDMEDQKGNAIHLPPEEKNSLMMALAMHEKGRAELKKKNYTDALLFLLDADNEFSHCNSKLLETVDNYALLNLDIAWCYLCLKSVMQLPAAERRLQICESKFKESYGENLDRVMFLKGCTGNEKALIMRLHLLQAIVLYHQNRRYESQSLLLLAESELNQLKISDESVNAIVEMGKSSRRAARKRSRKEQTLLQQVSESKDKTWVNPRSLADLVDMGFPSELCVVALQLSNNKVDDAIDMLRNNHTALEQKVVDDFIPNSSIVDQMTKMGFHPDIIQMSLRKAKNNLIEAVEMLLSMQSDGTYANLLSSILPSSSSTTPSTSALSAITSMLPTSSQDQKLQDHANAMKAFKRFSDGVSSTDDDYLDFALDMEENFIAEYKSFLSL</sequence>